<dbReference type="KEGG" id="cts:Ctha_1005"/>
<dbReference type="PANTHER" id="PTHR40115:SF1">
    <property type="entry name" value="INNER MEMBRANE PROTEIN WITH PEPSY TM HELIX"/>
    <property type="match status" value="1"/>
</dbReference>
<dbReference type="HOGENOM" id="CLU_122266_0_0_10"/>
<protein>
    <recommendedName>
        <fullName evidence="4">PepSY-associated TM helix domain protein</fullName>
    </recommendedName>
</protein>
<evidence type="ECO:0000313" key="3">
    <source>
        <dbReference type="Proteomes" id="UP000001208"/>
    </source>
</evidence>
<dbReference type="OrthoDB" id="9787788at2"/>
<dbReference type="AlphaFoldDB" id="B3QXU2"/>
<sequence length="188" mass="21641">MANSQKIKRWNNATHRDLGYFFSGLIIMYCISGLALNHIDDWNPDFVITKKDVSLARAYEKSEITNELVRQFGLLVDQPKYKIYDFPTDDQLKIYYDKASLHLNLKNGTGKYEKVSRRPVFYETNVLHRNSIEGWKWVSDIFAVMLMLITLTGLFILQGKQGLSGRGKWLLAAGFLPPLIAFVFHGMS</sequence>
<evidence type="ECO:0008006" key="4">
    <source>
        <dbReference type="Google" id="ProtNLM"/>
    </source>
</evidence>
<dbReference type="InterPro" id="IPR032307">
    <property type="entry name" value="PepSY_TM-like_2"/>
</dbReference>
<proteinExistence type="predicted"/>
<name>B3QXU2_CHLT3</name>
<evidence type="ECO:0000313" key="2">
    <source>
        <dbReference type="EMBL" id="ACF13470.1"/>
    </source>
</evidence>
<dbReference type="PANTHER" id="PTHR40115">
    <property type="entry name" value="INNER MEMBRANE PROTEIN WITH PEPSY TM HELIX"/>
    <property type="match status" value="1"/>
</dbReference>
<dbReference type="Proteomes" id="UP000001208">
    <property type="component" value="Chromosome"/>
</dbReference>
<dbReference type="EMBL" id="CP001100">
    <property type="protein sequence ID" value="ACF13470.1"/>
    <property type="molecule type" value="Genomic_DNA"/>
</dbReference>
<organism evidence="2 3">
    <name type="scientific">Chloroherpeton thalassium (strain ATCC 35110 / GB-78)</name>
    <dbReference type="NCBI Taxonomy" id="517418"/>
    <lineage>
        <taxon>Bacteria</taxon>
        <taxon>Pseudomonadati</taxon>
        <taxon>Chlorobiota</taxon>
        <taxon>Chlorobiia</taxon>
        <taxon>Chlorobiales</taxon>
        <taxon>Chloroherpetonaceae</taxon>
        <taxon>Chloroherpeton</taxon>
    </lineage>
</organism>
<keyword evidence="1" id="KW-0472">Membrane</keyword>
<reference evidence="2 3" key="1">
    <citation type="submission" date="2008-06" db="EMBL/GenBank/DDBJ databases">
        <title>Complete sequence of Chloroherpeton thalassium ATCC 35110.</title>
        <authorList>
            <consortium name="US DOE Joint Genome Institute"/>
            <person name="Lucas S."/>
            <person name="Copeland A."/>
            <person name="Lapidus A."/>
            <person name="Glavina del Rio T."/>
            <person name="Dalin E."/>
            <person name="Tice H."/>
            <person name="Bruce D."/>
            <person name="Goodwin L."/>
            <person name="Pitluck S."/>
            <person name="Schmutz J."/>
            <person name="Larimer F."/>
            <person name="Land M."/>
            <person name="Hauser L."/>
            <person name="Kyrpides N."/>
            <person name="Mikhailova N."/>
            <person name="Liu Z."/>
            <person name="Li T."/>
            <person name="Zhao F."/>
            <person name="Overmann J."/>
            <person name="Bryant D.A."/>
            <person name="Richardson P."/>
        </authorList>
    </citation>
    <scope>NUCLEOTIDE SEQUENCE [LARGE SCALE GENOMIC DNA]</scope>
    <source>
        <strain evidence="3">ATCC 35110 / GB-78</strain>
    </source>
</reference>
<dbReference type="RefSeq" id="WP_012499554.1">
    <property type="nucleotide sequence ID" value="NC_011026.1"/>
</dbReference>
<accession>B3QXU2</accession>
<dbReference type="eggNOG" id="COG3295">
    <property type="taxonomic scope" value="Bacteria"/>
</dbReference>
<feature type="transmembrane region" description="Helical" evidence="1">
    <location>
        <begin position="137"/>
        <end position="157"/>
    </location>
</feature>
<keyword evidence="1" id="KW-0812">Transmembrane</keyword>
<keyword evidence="1" id="KW-1133">Transmembrane helix</keyword>
<dbReference type="STRING" id="517418.Ctha_1005"/>
<dbReference type="Pfam" id="PF16357">
    <property type="entry name" value="PepSY_TM_like_2"/>
    <property type="match status" value="1"/>
</dbReference>
<feature type="transmembrane region" description="Helical" evidence="1">
    <location>
        <begin position="169"/>
        <end position="187"/>
    </location>
</feature>
<evidence type="ECO:0000256" key="1">
    <source>
        <dbReference type="SAM" id="Phobius"/>
    </source>
</evidence>
<keyword evidence="3" id="KW-1185">Reference proteome</keyword>
<feature type="transmembrane region" description="Helical" evidence="1">
    <location>
        <begin position="20"/>
        <end position="39"/>
    </location>
</feature>
<gene>
    <name evidence="2" type="ordered locus">Ctha_1005</name>
</gene>